<sequence length="292" mass="33510">MDFRQYQEEALKTDHIPAENDTKIIVPLLGLAGEAGELLSEYKKYLRDGEAHKLFPERVAEELGDLLWYIANLSSKFNLNLEEIAEGNIQKCRDRWGWRDLVETGAYIFDSDFPEHERLPRQFVVKITEVSENNSVKMKAFINGEQIGNDLTDNSYSSDGYRFHDIFHFSYAAVLGWSPVIRSNLKCKRKSDSKTDEVEDGGRAIAIEEGISALVFSYANKHNFLEGVKTLDYELLKTIKNMTEHLEVANCSLGDWEKAILNGYEVWRQVEKKRGGNVVVNLDERSIIYQDN</sequence>
<evidence type="ECO:0000313" key="4">
    <source>
        <dbReference type="Proteomes" id="UP000010367"/>
    </source>
</evidence>
<dbReference type="Proteomes" id="UP000010367">
    <property type="component" value="Chromosome"/>
</dbReference>
<dbReference type="Pfam" id="PF18722">
    <property type="entry name" value="MazG_C"/>
    <property type="match status" value="1"/>
</dbReference>
<organism evidence="3 4">
    <name type="scientific">Oscillatoria acuminata PCC 6304</name>
    <dbReference type="NCBI Taxonomy" id="56110"/>
    <lineage>
        <taxon>Bacteria</taxon>
        <taxon>Bacillati</taxon>
        <taxon>Cyanobacteriota</taxon>
        <taxon>Cyanophyceae</taxon>
        <taxon>Oscillatoriophycideae</taxon>
        <taxon>Oscillatoriales</taxon>
        <taxon>Oscillatoriaceae</taxon>
        <taxon>Oscillatoria</taxon>
    </lineage>
</organism>
<dbReference type="InterPro" id="IPR011379">
    <property type="entry name" value="MazG-related_GP37"/>
</dbReference>
<accession>K9TE51</accession>
<proteinExistence type="predicted"/>
<dbReference type="Pfam" id="PF03819">
    <property type="entry name" value="MazG"/>
    <property type="match status" value="1"/>
</dbReference>
<dbReference type="KEGG" id="oac:Oscil6304_1062"/>
<dbReference type="OrthoDB" id="350573at2"/>
<dbReference type="HOGENOM" id="CLU_775924_0_0_3"/>
<evidence type="ECO:0000259" key="1">
    <source>
        <dbReference type="Pfam" id="PF03819"/>
    </source>
</evidence>
<dbReference type="STRING" id="56110.Oscil6304_1062"/>
<dbReference type="AlphaFoldDB" id="K9TE51"/>
<dbReference type="EMBL" id="CP003607">
    <property type="protein sequence ID" value="AFY80790.1"/>
    <property type="molecule type" value="Genomic_DNA"/>
</dbReference>
<dbReference type="InterPro" id="IPR004518">
    <property type="entry name" value="MazG-like_dom"/>
</dbReference>
<dbReference type="InParanoid" id="K9TE51"/>
<name>K9TE51_9CYAN</name>
<evidence type="ECO:0000259" key="2">
    <source>
        <dbReference type="Pfam" id="PF18722"/>
    </source>
</evidence>
<evidence type="ECO:0000313" key="3">
    <source>
        <dbReference type="EMBL" id="AFY80790.1"/>
    </source>
</evidence>
<keyword evidence="4" id="KW-1185">Reference proteome</keyword>
<feature type="domain" description="NTP pyrophosphohydrolase MazG-like" evidence="1">
    <location>
        <begin position="30"/>
        <end position="95"/>
    </location>
</feature>
<dbReference type="eggNOG" id="COG1694">
    <property type="taxonomic scope" value="Bacteria"/>
</dbReference>
<reference evidence="3 4" key="1">
    <citation type="submission" date="2012-06" db="EMBL/GenBank/DDBJ databases">
        <title>Finished chromosome of genome of Oscillatoria acuminata PCC 6304.</title>
        <authorList>
            <consortium name="US DOE Joint Genome Institute"/>
            <person name="Gugger M."/>
            <person name="Coursin T."/>
            <person name="Rippka R."/>
            <person name="Tandeau De Marsac N."/>
            <person name="Huntemann M."/>
            <person name="Wei C.-L."/>
            <person name="Han J."/>
            <person name="Detter J.C."/>
            <person name="Han C."/>
            <person name="Tapia R."/>
            <person name="Davenport K."/>
            <person name="Daligault H."/>
            <person name="Erkkila T."/>
            <person name="Gu W."/>
            <person name="Munk A.C.C."/>
            <person name="Teshima H."/>
            <person name="Xu Y."/>
            <person name="Chain P."/>
            <person name="Chen A."/>
            <person name="Krypides N."/>
            <person name="Mavromatis K."/>
            <person name="Markowitz V."/>
            <person name="Szeto E."/>
            <person name="Ivanova N."/>
            <person name="Mikhailova N."/>
            <person name="Ovchinnikova G."/>
            <person name="Pagani I."/>
            <person name="Pati A."/>
            <person name="Goodwin L."/>
            <person name="Peters L."/>
            <person name="Pitluck S."/>
            <person name="Woyke T."/>
            <person name="Kerfeld C."/>
        </authorList>
    </citation>
    <scope>NUCLEOTIDE SEQUENCE [LARGE SCALE GENOMIC DNA]</scope>
    <source>
        <strain evidence="3 4">PCC 6304</strain>
    </source>
</reference>
<dbReference type="SUPFAM" id="SSF101386">
    <property type="entry name" value="all-alpha NTP pyrophosphatases"/>
    <property type="match status" value="1"/>
</dbReference>
<gene>
    <name evidence="3" type="ORF">Oscil6304_1062</name>
</gene>
<dbReference type="PATRIC" id="fig|56110.3.peg.1278"/>
<dbReference type="RefSeq" id="WP_015147440.1">
    <property type="nucleotide sequence ID" value="NC_019693.1"/>
</dbReference>
<dbReference type="Gene3D" id="1.10.287.1080">
    <property type="entry name" value="MazG-like"/>
    <property type="match status" value="1"/>
</dbReference>
<dbReference type="CDD" id="cd11541">
    <property type="entry name" value="NTP-PPase_u4"/>
    <property type="match status" value="1"/>
</dbReference>
<protein>
    <submittedName>
        <fullName evidence="3">Putative pyrophosphatase</fullName>
    </submittedName>
</protein>
<dbReference type="InterPro" id="IPR041407">
    <property type="entry name" value="MazG_C"/>
</dbReference>
<feature type="domain" description="MazG C-terminal" evidence="2">
    <location>
        <begin position="107"/>
        <end position="291"/>
    </location>
</feature>